<dbReference type="HOGENOM" id="CLU_2928331_0_0_5"/>
<keyword evidence="3" id="KW-1185">Reference proteome</keyword>
<accession>D5RR74</accession>
<feature type="region of interest" description="Disordered" evidence="1">
    <location>
        <begin position="1"/>
        <end position="61"/>
    </location>
</feature>
<protein>
    <submittedName>
        <fullName evidence="2">Uncharacterized protein</fullName>
    </submittedName>
</protein>
<comment type="caution">
    <text evidence="2">The sequence shown here is derived from an EMBL/GenBank/DDBJ whole genome shotgun (WGS) entry which is preliminary data.</text>
</comment>
<sequence>AARPAAPADARSGAAFAHRRRRRRGAAPPGGSDPRDGAARLSGPRHGFARPQTSLNAASPV</sequence>
<reference evidence="2 3" key="1">
    <citation type="submission" date="2010-04" db="EMBL/GenBank/DDBJ databases">
        <authorList>
            <person name="Qin X."/>
            <person name="Bachman B."/>
            <person name="Battles P."/>
            <person name="Bell A."/>
            <person name="Bess C."/>
            <person name="Bickham C."/>
            <person name="Chaboub L."/>
            <person name="Chen D."/>
            <person name="Coyle M."/>
            <person name="Deiros D.R."/>
            <person name="Dinh H."/>
            <person name="Forbes L."/>
            <person name="Fowler G."/>
            <person name="Francisco L."/>
            <person name="Fu Q."/>
            <person name="Gubbala S."/>
            <person name="Hale W."/>
            <person name="Han Y."/>
            <person name="Hemphill L."/>
            <person name="Highlander S.K."/>
            <person name="Hirani K."/>
            <person name="Hogues M."/>
            <person name="Jackson L."/>
            <person name="Jakkamsetti A."/>
            <person name="Javaid M."/>
            <person name="Jiang H."/>
            <person name="Korchina V."/>
            <person name="Kovar C."/>
            <person name="Lara F."/>
            <person name="Lee S."/>
            <person name="Mata R."/>
            <person name="Mathew T."/>
            <person name="Moen C."/>
            <person name="Morales K."/>
            <person name="Munidasa M."/>
            <person name="Nazareth L."/>
            <person name="Ngo R."/>
            <person name="Nguyen L."/>
            <person name="Okwuonu G."/>
            <person name="Ongeri F."/>
            <person name="Patil S."/>
            <person name="Petrosino J."/>
            <person name="Pham C."/>
            <person name="Pham P."/>
            <person name="Pu L.-L."/>
            <person name="Puazo M."/>
            <person name="Raj R."/>
            <person name="Reid J."/>
            <person name="Rouhana J."/>
            <person name="Saada N."/>
            <person name="Shang Y."/>
            <person name="Simmons D."/>
            <person name="Thornton R."/>
            <person name="Warren J."/>
            <person name="Weissenberger G."/>
            <person name="Zhang J."/>
            <person name="Zhang L."/>
            <person name="Zhou C."/>
            <person name="Zhu D."/>
            <person name="Muzny D."/>
            <person name="Worley K."/>
            <person name="Gibbs R."/>
        </authorList>
    </citation>
    <scope>NUCLEOTIDE SEQUENCE [LARGE SCALE GENOMIC DNA]</scope>
    <source>
        <strain evidence="2 3">ATCC 49957</strain>
    </source>
</reference>
<evidence type="ECO:0000256" key="1">
    <source>
        <dbReference type="SAM" id="MobiDB-lite"/>
    </source>
</evidence>
<dbReference type="AlphaFoldDB" id="D5RR74"/>
<evidence type="ECO:0000313" key="2">
    <source>
        <dbReference type="EMBL" id="EFH10180.1"/>
    </source>
</evidence>
<gene>
    <name evidence="2" type="ORF">HMPREF0731_3586</name>
</gene>
<name>D5RR74_9PROT</name>
<feature type="non-terminal residue" evidence="2">
    <location>
        <position position="1"/>
    </location>
</feature>
<feature type="compositionally biased region" description="Low complexity" evidence="1">
    <location>
        <begin position="1"/>
        <end position="16"/>
    </location>
</feature>
<feature type="compositionally biased region" description="Polar residues" evidence="1">
    <location>
        <begin position="51"/>
        <end position="61"/>
    </location>
</feature>
<proteinExistence type="predicted"/>
<dbReference type="Proteomes" id="UP000005324">
    <property type="component" value="Unassembled WGS sequence"/>
</dbReference>
<organism evidence="2 3">
    <name type="scientific">Pseudoroseomonas cervicalis ATCC 49957</name>
    <dbReference type="NCBI Taxonomy" id="525371"/>
    <lineage>
        <taxon>Bacteria</taxon>
        <taxon>Pseudomonadati</taxon>
        <taxon>Pseudomonadota</taxon>
        <taxon>Alphaproteobacteria</taxon>
        <taxon>Acetobacterales</taxon>
        <taxon>Roseomonadaceae</taxon>
        <taxon>Roseomonas</taxon>
    </lineage>
</organism>
<evidence type="ECO:0000313" key="3">
    <source>
        <dbReference type="Proteomes" id="UP000005324"/>
    </source>
</evidence>
<dbReference type="EMBL" id="ADVL01000690">
    <property type="protein sequence ID" value="EFH10180.1"/>
    <property type="molecule type" value="Genomic_DNA"/>
</dbReference>